<evidence type="ECO:0000313" key="1">
    <source>
        <dbReference type="EMBL" id="GBO38994.1"/>
    </source>
</evidence>
<organism evidence="1 2">
    <name type="scientific">Araneus ventricosus</name>
    <name type="common">Orbweaver spider</name>
    <name type="synonym">Epeira ventricosa</name>
    <dbReference type="NCBI Taxonomy" id="182803"/>
    <lineage>
        <taxon>Eukaryota</taxon>
        <taxon>Metazoa</taxon>
        <taxon>Ecdysozoa</taxon>
        <taxon>Arthropoda</taxon>
        <taxon>Chelicerata</taxon>
        <taxon>Arachnida</taxon>
        <taxon>Araneae</taxon>
        <taxon>Araneomorphae</taxon>
        <taxon>Entelegynae</taxon>
        <taxon>Araneoidea</taxon>
        <taxon>Araneidae</taxon>
        <taxon>Araneus</taxon>
    </lineage>
</organism>
<dbReference type="OrthoDB" id="5799458at2759"/>
<protein>
    <submittedName>
        <fullName evidence="1">Uncharacterized protein</fullName>
    </submittedName>
</protein>
<keyword evidence="2" id="KW-1185">Reference proteome</keyword>
<name>A0A4Y2WQV4_ARAVE</name>
<dbReference type="Proteomes" id="UP000499080">
    <property type="component" value="Unassembled WGS sequence"/>
</dbReference>
<comment type="caution">
    <text evidence="1">The sequence shown here is derived from an EMBL/GenBank/DDBJ whole genome shotgun (WGS) entry which is preliminary data.</text>
</comment>
<gene>
    <name evidence="1" type="ORF">AVEN_193947_1</name>
</gene>
<accession>A0A4Y2WQV4</accession>
<dbReference type="AlphaFoldDB" id="A0A4Y2WQV4"/>
<proteinExistence type="predicted"/>
<sequence>MAVCMFSKHDFLKEKVDPKLNKQPTVVDILLKDMMHDQACLLRKLQIAEENRLKMEKAFKQSENKNKILSGLVRSMSGAVSA</sequence>
<dbReference type="EMBL" id="BGPR01063865">
    <property type="protein sequence ID" value="GBO38994.1"/>
    <property type="molecule type" value="Genomic_DNA"/>
</dbReference>
<reference evidence="1 2" key="1">
    <citation type="journal article" date="2019" name="Sci. Rep.">
        <title>Orb-weaving spider Araneus ventricosus genome elucidates the spidroin gene catalogue.</title>
        <authorList>
            <person name="Kono N."/>
            <person name="Nakamura H."/>
            <person name="Ohtoshi R."/>
            <person name="Moran D.A.P."/>
            <person name="Shinohara A."/>
            <person name="Yoshida Y."/>
            <person name="Fujiwara M."/>
            <person name="Mori M."/>
            <person name="Tomita M."/>
            <person name="Arakawa K."/>
        </authorList>
    </citation>
    <scope>NUCLEOTIDE SEQUENCE [LARGE SCALE GENOMIC DNA]</scope>
</reference>
<evidence type="ECO:0000313" key="2">
    <source>
        <dbReference type="Proteomes" id="UP000499080"/>
    </source>
</evidence>